<evidence type="ECO:0000256" key="1">
    <source>
        <dbReference type="SAM" id="Phobius"/>
    </source>
</evidence>
<dbReference type="Gene3D" id="1.20.5.160">
    <property type="entry name" value="Bacterial aa3 type cytochrome c oxidase subunit IV"/>
    <property type="match status" value="1"/>
</dbReference>
<keyword evidence="1" id="KW-0472">Membrane</keyword>
<feature type="transmembrane region" description="Helical" evidence="1">
    <location>
        <begin position="32"/>
        <end position="50"/>
    </location>
</feature>
<protein>
    <recommendedName>
        <fullName evidence="2">Cytochrome c oxidase subunit IV bacterial aa3 type domain-containing protein</fullName>
    </recommendedName>
</protein>
<dbReference type="Pfam" id="PF07835">
    <property type="entry name" value="COX4_pro_2"/>
    <property type="match status" value="1"/>
</dbReference>
<dbReference type="SUPFAM" id="SSF81469">
    <property type="entry name" value="Bacterial aa3 type cytochrome c oxidase subunit IV"/>
    <property type="match status" value="1"/>
</dbReference>
<organism evidence="3 4">
    <name type="scientific">Paracoccus acridae</name>
    <dbReference type="NCBI Taxonomy" id="1795310"/>
    <lineage>
        <taxon>Bacteria</taxon>
        <taxon>Pseudomonadati</taxon>
        <taxon>Pseudomonadota</taxon>
        <taxon>Alphaproteobacteria</taxon>
        <taxon>Rhodobacterales</taxon>
        <taxon>Paracoccaceae</taxon>
        <taxon>Paracoccus</taxon>
    </lineage>
</organism>
<dbReference type="InterPro" id="IPR036596">
    <property type="entry name" value="Cyt-C_aa3_sf"/>
</dbReference>
<dbReference type="InterPro" id="IPR012422">
    <property type="entry name" value="Cyt_c_oxidase_su4_bac-aa3"/>
</dbReference>
<dbReference type="EMBL" id="BMIV01000001">
    <property type="protein sequence ID" value="GGF55269.1"/>
    <property type="molecule type" value="Genomic_DNA"/>
</dbReference>
<dbReference type="RefSeq" id="WP_103171716.1">
    <property type="nucleotide sequence ID" value="NZ_BMIV01000001.1"/>
</dbReference>
<keyword evidence="1" id="KW-0812">Transmembrane</keyword>
<comment type="caution">
    <text evidence="3">The sequence shown here is derived from an EMBL/GenBank/DDBJ whole genome shotgun (WGS) entry which is preliminary data.</text>
</comment>
<evidence type="ECO:0000313" key="4">
    <source>
        <dbReference type="Proteomes" id="UP000640509"/>
    </source>
</evidence>
<dbReference type="Proteomes" id="UP000640509">
    <property type="component" value="Unassembled WGS sequence"/>
</dbReference>
<sequence>MAQHHHHDVTEHKVGTMDITEQQRTFAGFIKFATWTAILSILVLIFMALVNA</sequence>
<keyword evidence="1" id="KW-1133">Transmembrane helix</keyword>
<feature type="domain" description="Cytochrome c oxidase subunit IV bacterial aa3 type" evidence="2">
    <location>
        <begin position="12"/>
        <end position="51"/>
    </location>
</feature>
<evidence type="ECO:0000259" key="2">
    <source>
        <dbReference type="Pfam" id="PF07835"/>
    </source>
</evidence>
<proteinExistence type="predicted"/>
<keyword evidence="4" id="KW-1185">Reference proteome</keyword>
<evidence type="ECO:0000313" key="3">
    <source>
        <dbReference type="EMBL" id="GGF55269.1"/>
    </source>
</evidence>
<name>A0ABQ1VDD4_9RHOB</name>
<reference evidence="4" key="1">
    <citation type="journal article" date="2019" name="Int. J. Syst. Evol. Microbiol.">
        <title>The Global Catalogue of Microorganisms (GCM) 10K type strain sequencing project: providing services to taxonomists for standard genome sequencing and annotation.</title>
        <authorList>
            <consortium name="The Broad Institute Genomics Platform"/>
            <consortium name="The Broad Institute Genome Sequencing Center for Infectious Disease"/>
            <person name="Wu L."/>
            <person name="Ma J."/>
        </authorList>
    </citation>
    <scope>NUCLEOTIDE SEQUENCE [LARGE SCALE GENOMIC DNA]</scope>
    <source>
        <strain evidence="4">CGMCC 1.15419</strain>
    </source>
</reference>
<accession>A0ABQ1VDD4</accession>
<gene>
    <name evidence="3" type="ORF">GCM10011402_04060</name>
</gene>